<evidence type="ECO:0000256" key="1">
    <source>
        <dbReference type="SAM" id="MobiDB-lite"/>
    </source>
</evidence>
<gene>
    <name evidence="2" type="ORF">EHSB41UT_02718</name>
</gene>
<name>A0A1X7AKV1_9GAMM</name>
<proteinExistence type="predicted"/>
<keyword evidence="3" id="KW-1185">Reference proteome</keyword>
<dbReference type="EMBL" id="FWPT01000006">
    <property type="protein sequence ID" value="SMA48376.1"/>
    <property type="molecule type" value="Genomic_DNA"/>
</dbReference>
<dbReference type="AlphaFoldDB" id="A0A1X7AKV1"/>
<reference evidence="2 3" key="1">
    <citation type="submission" date="2017-03" db="EMBL/GenBank/DDBJ databases">
        <authorList>
            <person name="Afonso C.L."/>
            <person name="Miller P.J."/>
            <person name="Scott M.A."/>
            <person name="Spackman E."/>
            <person name="Goraichik I."/>
            <person name="Dimitrov K.M."/>
            <person name="Suarez D.L."/>
            <person name="Swayne D.E."/>
        </authorList>
    </citation>
    <scope>NUCLEOTIDE SEQUENCE [LARGE SCALE GENOMIC DNA]</scope>
    <source>
        <strain evidence="2">SB41UT1</strain>
    </source>
</reference>
<feature type="region of interest" description="Disordered" evidence="1">
    <location>
        <begin position="240"/>
        <end position="271"/>
    </location>
</feature>
<protein>
    <submittedName>
        <fullName evidence="2">Uncharacterized protein</fullName>
    </submittedName>
</protein>
<evidence type="ECO:0000313" key="3">
    <source>
        <dbReference type="Proteomes" id="UP000196573"/>
    </source>
</evidence>
<feature type="compositionally biased region" description="Basic and acidic residues" evidence="1">
    <location>
        <begin position="260"/>
        <end position="271"/>
    </location>
</feature>
<accession>A0A1X7AKV1</accession>
<sequence length="271" mass="30279">MGPLTQIKSLPPSDHLVGITADNKVIAIPLSESSSSQNKVALLKATKKLSWIQPDQTDGISVRHAKKCIRERKVGFNATHSADIREGIACSNNCREIFDTKVVDKAEVIPTSIKFSSESPAKALQKELEKIKGYKESVCSNIEKFQRMEFLLVYFQEKKDQSSYESVSNFWCQYLHSWCDEQMNSDANFTEMLASEQHDLEYKDQKLRLKGIGKTLEGNTLVLSQLPALIAKAKSRPVSVLPMEQEPPAAIRSLPPSPKKPGDSPSRETEV</sequence>
<dbReference type="Proteomes" id="UP000196573">
    <property type="component" value="Unassembled WGS sequence"/>
</dbReference>
<evidence type="ECO:0000313" key="2">
    <source>
        <dbReference type="EMBL" id="SMA48376.1"/>
    </source>
</evidence>
<organism evidence="2 3">
    <name type="scientific">Parendozoicomonas haliclonae</name>
    <dbReference type="NCBI Taxonomy" id="1960125"/>
    <lineage>
        <taxon>Bacteria</taxon>
        <taxon>Pseudomonadati</taxon>
        <taxon>Pseudomonadota</taxon>
        <taxon>Gammaproteobacteria</taxon>
        <taxon>Oceanospirillales</taxon>
        <taxon>Endozoicomonadaceae</taxon>
        <taxon>Parendozoicomonas</taxon>
    </lineage>
</organism>
<dbReference type="RefSeq" id="WP_087110775.1">
    <property type="nucleotide sequence ID" value="NZ_CBCSCN010000006.1"/>
</dbReference>